<evidence type="ECO:0000256" key="4">
    <source>
        <dbReference type="ARBA" id="ARBA00022989"/>
    </source>
</evidence>
<dbReference type="GeneID" id="19324893"/>
<evidence type="ECO:0000256" key="7">
    <source>
        <dbReference type="SAM" id="Phobius"/>
    </source>
</evidence>
<evidence type="ECO:0000313" key="11">
    <source>
        <dbReference type="Proteomes" id="UP000014074"/>
    </source>
</evidence>
<keyword evidence="3 8" id="KW-0732">Signal</keyword>
<reference evidence="11" key="1">
    <citation type="journal article" date="2013" name="Genome Announc.">
        <title>Draft genome sequence of the ascomycete Phaeoacremonium aleophilum strain UCR-PA7, a causal agent of the esca disease complex in grapevines.</title>
        <authorList>
            <person name="Blanco-Ulate B."/>
            <person name="Rolshausen P."/>
            <person name="Cantu D."/>
        </authorList>
    </citation>
    <scope>NUCLEOTIDE SEQUENCE [LARGE SCALE GENOMIC DNA]</scope>
    <source>
        <strain evidence="11">UCR-PA7</strain>
    </source>
</reference>
<feature type="signal peptide" evidence="8">
    <location>
        <begin position="1"/>
        <end position="18"/>
    </location>
</feature>
<evidence type="ECO:0000256" key="6">
    <source>
        <dbReference type="SAM" id="MobiDB-lite"/>
    </source>
</evidence>
<gene>
    <name evidence="10" type="ORF">UCRPA7_4441</name>
</gene>
<dbReference type="EMBL" id="KB933118">
    <property type="protein sequence ID" value="EOO00053.1"/>
    <property type="molecule type" value="Genomic_DNA"/>
</dbReference>
<feature type="compositionally biased region" description="Polar residues" evidence="6">
    <location>
        <begin position="192"/>
        <end position="210"/>
    </location>
</feature>
<accession>R8BL06</accession>
<evidence type="ECO:0000256" key="5">
    <source>
        <dbReference type="ARBA" id="ARBA00023136"/>
    </source>
</evidence>
<keyword evidence="4 7" id="KW-1133">Transmembrane helix</keyword>
<proteinExistence type="predicted"/>
<keyword evidence="11" id="KW-1185">Reference proteome</keyword>
<dbReference type="Pfam" id="PF09430">
    <property type="entry name" value="EMC7_beta-sandw"/>
    <property type="match status" value="1"/>
</dbReference>
<evidence type="ECO:0000259" key="9">
    <source>
        <dbReference type="Pfam" id="PF09430"/>
    </source>
</evidence>
<sequence length="233" mass="25322">MQTTFAFLLGLWPAAALAALTTSITFHIPASHLLADPWRLPPSTHATLTSLRVAASVPLTTTNTLVFHNVSAGSYLVDVHSPTHAFMPIRLDVAPDAAADGQALRVEAWETYRGNDWGNKGEAIPLSDGRFEVRALGPKGYFSERSTFSVLTILKNPMILLGLVSMAIFIGMPKLVENMDPEMREEWEKNQKSNPMNNILSGGGQQQANPMGNFDMAAFLAGQKKDDNGGSKR</sequence>
<evidence type="ECO:0000256" key="8">
    <source>
        <dbReference type="SAM" id="SignalP"/>
    </source>
</evidence>
<feature type="chain" id="PRO_5004452135" description="ER membrane protein complex subunit 7 beta-sandwich domain-containing protein" evidence="8">
    <location>
        <begin position="19"/>
        <end position="233"/>
    </location>
</feature>
<dbReference type="AlphaFoldDB" id="R8BL06"/>
<dbReference type="eggNOG" id="KOG3306">
    <property type="taxonomic scope" value="Eukaryota"/>
</dbReference>
<feature type="domain" description="ER membrane protein complex subunit 7 beta-sandwich" evidence="9">
    <location>
        <begin position="40"/>
        <end position="161"/>
    </location>
</feature>
<name>R8BL06_PHAM7</name>
<dbReference type="PANTHER" id="PTHR13605:SF4">
    <property type="entry name" value="ER MEMBRANE PROTEIN COMPLEX SUBUNIT 7"/>
    <property type="match status" value="1"/>
</dbReference>
<feature type="transmembrane region" description="Helical" evidence="7">
    <location>
        <begin position="158"/>
        <end position="176"/>
    </location>
</feature>
<evidence type="ECO:0000256" key="2">
    <source>
        <dbReference type="ARBA" id="ARBA00022692"/>
    </source>
</evidence>
<keyword evidence="2 7" id="KW-0812">Transmembrane</keyword>
<dbReference type="InterPro" id="IPR019008">
    <property type="entry name" value="Beta_sandwich_EMC7"/>
</dbReference>
<evidence type="ECO:0000256" key="3">
    <source>
        <dbReference type="ARBA" id="ARBA00022729"/>
    </source>
</evidence>
<comment type="subcellular location">
    <subcellularLocation>
        <location evidence="1">Membrane</location>
        <topology evidence="1">Single-pass membrane protein</topology>
    </subcellularLocation>
</comment>
<dbReference type="GO" id="GO:0072546">
    <property type="term" value="C:EMC complex"/>
    <property type="evidence" value="ECO:0007669"/>
    <property type="project" value="TreeGrafter"/>
</dbReference>
<dbReference type="KEGG" id="tmn:UCRPA7_4441"/>
<feature type="region of interest" description="Disordered" evidence="6">
    <location>
        <begin position="186"/>
        <end position="210"/>
    </location>
</feature>
<dbReference type="HOGENOM" id="CLU_073620_0_1_1"/>
<dbReference type="InterPro" id="IPR039163">
    <property type="entry name" value="EMC7"/>
</dbReference>
<organism evidence="10 11">
    <name type="scientific">Phaeoacremonium minimum (strain UCR-PA7)</name>
    <name type="common">Esca disease fungus</name>
    <name type="synonym">Togninia minima</name>
    <dbReference type="NCBI Taxonomy" id="1286976"/>
    <lineage>
        <taxon>Eukaryota</taxon>
        <taxon>Fungi</taxon>
        <taxon>Dikarya</taxon>
        <taxon>Ascomycota</taxon>
        <taxon>Pezizomycotina</taxon>
        <taxon>Sordariomycetes</taxon>
        <taxon>Sordariomycetidae</taxon>
        <taxon>Togniniales</taxon>
        <taxon>Togniniaceae</taxon>
        <taxon>Phaeoacremonium</taxon>
    </lineage>
</organism>
<keyword evidence="5 7" id="KW-0472">Membrane</keyword>
<dbReference type="RefSeq" id="XP_007915214.1">
    <property type="nucleotide sequence ID" value="XM_007917023.1"/>
</dbReference>
<protein>
    <recommendedName>
        <fullName evidence="9">ER membrane protein complex subunit 7 beta-sandwich domain-containing protein</fullName>
    </recommendedName>
</protein>
<dbReference type="OrthoDB" id="27095at2759"/>
<dbReference type="PANTHER" id="PTHR13605">
    <property type="entry name" value="ER MEMBRANE PROTEIN COMPLEX SUBUNIT 7"/>
    <property type="match status" value="1"/>
</dbReference>
<evidence type="ECO:0000313" key="10">
    <source>
        <dbReference type="EMBL" id="EOO00053.1"/>
    </source>
</evidence>
<dbReference type="Proteomes" id="UP000014074">
    <property type="component" value="Unassembled WGS sequence"/>
</dbReference>
<evidence type="ECO:0000256" key="1">
    <source>
        <dbReference type="ARBA" id="ARBA00004167"/>
    </source>
</evidence>